<dbReference type="EMBL" id="CH476595">
    <property type="protein sequence ID" value="EAU38442.1"/>
    <property type="molecule type" value="Genomic_DNA"/>
</dbReference>
<evidence type="ECO:0000256" key="1">
    <source>
        <dbReference type="SAM" id="MobiDB-lite"/>
    </source>
</evidence>
<dbReference type="RefSeq" id="XP_001209050.1">
    <property type="nucleotide sequence ID" value="XM_001209050.1"/>
</dbReference>
<organism evidence="3 4">
    <name type="scientific">Aspergillus terreus (strain NIH 2624 / FGSC A1156)</name>
    <dbReference type="NCBI Taxonomy" id="341663"/>
    <lineage>
        <taxon>Eukaryota</taxon>
        <taxon>Fungi</taxon>
        <taxon>Dikarya</taxon>
        <taxon>Ascomycota</taxon>
        <taxon>Pezizomycotina</taxon>
        <taxon>Eurotiomycetes</taxon>
        <taxon>Eurotiomycetidae</taxon>
        <taxon>Eurotiales</taxon>
        <taxon>Aspergillaceae</taxon>
        <taxon>Aspergillus</taxon>
        <taxon>Aspergillus subgen. Circumdati</taxon>
    </lineage>
</organism>
<dbReference type="AlphaFoldDB" id="Q0CX99"/>
<evidence type="ECO:0000313" key="3">
    <source>
        <dbReference type="EMBL" id="EAU38442.1"/>
    </source>
</evidence>
<dbReference type="VEuPathDB" id="FungiDB:ATEG_01685"/>
<gene>
    <name evidence="3" type="ORF">ATEG_01685</name>
</gene>
<feature type="domain" description="BTB" evidence="2">
    <location>
        <begin position="32"/>
        <end position="107"/>
    </location>
</feature>
<dbReference type="CDD" id="cd18186">
    <property type="entry name" value="BTB_POZ_ZBTB_KLHL-like"/>
    <property type="match status" value="1"/>
</dbReference>
<dbReference type="SUPFAM" id="SSF54695">
    <property type="entry name" value="POZ domain"/>
    <property type="match status" value="1"/>
</dbReference>
<dbReference type="OrthoDB" id="6359816at2759"/>
<feature type="compositionally biased region" description="Low complexity" evidence="1">
    <location>
        <begin position="139"/>
        <end position="160"/>
    </location>
</feature>
<name>Q0CX99_ASPTN</name>
<dbReference type="Pfam" id="PF00651">
    <property type="entry name" value="BTB"/>
    <property type="match status" value="1"/>
</dbReference>
<protein>
    <recommendedName>
        <fullName evidence="2">BTB domain-containing protein</fullName>
    </recommendedName>
</protein>
<accession>Q0CX99</accession>
<dbReference type="HOGENOM" id="CLU_1532207_0_0_1"/>
<dbReference type="InterPro" id="IPR000210">
    <property type="entry name" value="BTB/POZ_dom"/>
</dbReference>
<proteinExistence type="predicted"/>
<dbReference type="PROSITE" id="PS50097">
    <property type="entry name" value="BTB"/>
    <property type="match status" value="1"/>
</dbReference>
<evidence type="ECO:0000313" key="4">
    <source>
        <dbReference type="Proteomes" id="UP000007963"/>
    </source>
</evidence>
<dbReference type="GeneID" id="4316397"/>
<evidence type="ECO:0000259" key="2">
    <source>
        <dbReference type="PROSITE" id="PS50097"/>
    </source>
</evidence>
<sequence>MQSEMPGPQRGTTTSDKPDSVLVKIMDTGEFSDLTFVCNGEEFKGPQGHCVHAVRAAESSSPGWLPTLLTRAMQESHTGTISMDSFHVQTVKHFVQFMYTGDYDSNDPPDDDRYPGSASFDSDRFPTHMIDPRNAPQWTAGGESSTMTATASAPSPTAAASFLDHIRANSAEATD</sequence>
<dbReference type="Gene3D" id="3.30.710.10">
    <property type="entry name" value="Potassium Channel Kv1.1, Chain A"/>
    <property type="match status" value="1"/>
</dbReference>
<reference evidence="4" key="1">
    <citation type="submission" date="2005-09" db="EMBL/GenBank/DDBJ databases">
        <title>Annotation of the Aspergillus terreus NIH2624 genome.</title>
        <authorList>
            <person name="Birren B.W."/>
            <person name="Lander E.S."/>
            <person name="Galagan J.E."/>
            <person name="Nusbaum C."/>
            <person name="Devon K."/>
            <person name="Henn M."/>
            <person name="Ma L.-J."/>
            <person name="Jaffe D.B."/>
            <person name="Butler J."/>
            <person name="Alvarez P."/>
            <person name="Gnerre S."/>
            <person name="Grabherr M."/>
            <person name="Kleber M."/>
            <person name="Mauceli E.W."/>
            <person name="Brockman W."/>
            <person name="Rounsley S."/>
            <person name="Young S.K."/>
            <person name="LaButti K."/>
            <person name="Pushparaj V."/>
            <person name="DeCaprio D."/>
            <person name="Crawford M."/>
            <person name="Koehrsen M."/>
            <person name="Engels R."/>
            <person name="Montgomery P."/>
            <person name="Pearson M."/>
            <person name="Howarth C."/>
            <person name="Larson L."/>
            <person name="Luoma S."/>
            <person name="White J."/>
            <person name="Alvarado L."/>
            <person name="Kodira C.D."/>
            <person name="Zeng Q."/>
            <person name="Oleary S."/>
            <person name="Yandava C."/>
            <person name="Denning D.W."/>
            <person name="Nierman W.C."/>
            <person name="Milne T."/>
            <person name="Madden K."/>
        </authorList>
    </citation>
    <scope>NUCLEOTIDE SEQUENCE [LARGE SCALE GENOMIC DNA]</scope>
    <source>
        <strain evidence="4">NIH 2624 / FGSC A1156</strain>
    </source>
</reference>
<dbReference type="InterPro" id="IPR011333">
    <property type="entry name" value="SKP1/BTB/POZ_sf"/>
</dbReference>
<feature type="region of interest" description="Disordered" evidence="1">
    <location>
        <begin position="103"/>
        <end position="160"/>
    </location>
</feature>
<dbReference type="Proteomes" id="UP000007963">
    <property type="component" value="Unassembled WGS sequence"/>
</dbReference>